<keyword evidence="2" id="KW-0175">Coiled coil</keyword>
<dbReference type="EMBL" id="CP097095">
    <property type="protein sequence ID" value="UQF79635.1"/>
    <property type="molecule type" value="Genomic_DNA"/>
</dbReference>
<name>A0A9E7DD15_9ACTO</name>
<gene>
    <name evidence="3" type="ORF">M3I41_08715</name>
</gene>
<organism evidence="3 4">
    <name type="scientific">Actinomyces graevenitzii</name>
    <dbReference type="NCBI Taxonomy" id="55565"/>
    <lineage>
        <taxon>Bacteria</taxon>
        <taxon>Bacillati</taxon>
        <taxon>Actinomycetota</taxon>
        <taxon>Actinomycetes</taxon>
        <taxon>Actinomycetales</taxon>
        <taxon>Actinomycetaceae</taxon>
        <taxon>Actinomyces</taxon>
    </lineage>
</organism>
<dbReference type="PANTHER" id="PTHR31088">
    <property type="entry name" value="MEMBRANE-ASSOCIATED PROTEIN VIPP1, CHLOROPLASTIC"/>
    <property type="match status" value="1"/>
</dbReference>
<dbReference type="InterPro" id="IPR007157">
    <property type="entry name" value="PspA_VIPP1"/>
</dbReference>
<proteinExistence type="inferred from homology"/>
<evidence type="ECO:0000256" key="1">
    <source>
        <dbReference type="ARBA" id="ARBA00043985"/>
    </source>
</evidence>
<sequence length="275" mass="29435">MAEKQTILGRISQLTRANINALIDRAEDPQKMLDQLVRDYSNSIVEARQAVAQSIGNLRMAEKDQAKYTAEANDWGNKALAASRKADELRNAGDAAAADKFDSLAKIALTKQITAEQQVSSAQPSIDSQRQVVEQLKTGLTQMEAKLGDLKSKRDELVARQRTAQAQVKVQSALNQINTTDPTSSLGRFEDRVRRVEAQAAGQAELAGTSLESQFAALESSSAQMEAEARLAALKSGNRPSGAPQITAGASDVDIDAAFAALKAESQPTGDTSSY</sequence>
<reference evidence="3" key="1">
    <citation type="submission" date="2022-05" db="EMBL/GenBank/DDBJ databases">
        <title>Using nanopore sequencing to obtain complete genomes from saliva samples.</title>
        <authorList>
            <person name="Baker J.L."/>
        </authorList>
    </citation>
    <scope>NUCLEOTIDE SEQUENCE</scope>
    <source>
        <strain evidence="3">JCVI-JB-Ag32</strain>
    </source>
</reference>
<comment type="similarity">
    <text evidence="1">Belongs to the PspA/Vipp/IM30 family.</text>
</comment>
<dbReference type="PANTHER" id="PTHR31088:SF6">
    <property type="entry name" value="PHAGE SHOCK PROTEIN A"/>
    <property type="match status" value="1"/>
</dbReference>
<dbReference type="Proteomes" id="UP000830236">
    <property type="component" value="Chromosome"/>
</dbReference>
<evidence type="ECO:0000313" key="4">
    <source>
        <dbReference type="Proteomes" id="UP000830236"/>
    </source>
</evidence>
<accession>A0A9E7DD15</accession>
<protein>
    <submittedName>
        <fullName evidence="3">PspA/IM30 family protein</fullName>
    </submittedName>
</protein>
<dbReference type="AlphaFoldDB" id="A0A9E7DD15"/>
<evidence type="ECO:0000313" key="3">
    <source>
        <dbReference type="EMBL" id="UQF79635.1"/>
    </source>
</evidence>
<dbReference type="KEGG" id="agh:M3I41_08715"/>
<dbReference type="Pfam" id="PF04012">
    <property type="entry name" value="PspA_IM30"/>
    <property type="match status" value="1"/>
</dbReference>
<feature type="coiled-coil region" evidence="2">
    <location>
        <begin position="133"/>
        <end position="160"/>
    </location>
</feature>
<evidence type="ECO:0000256" key="2">
    <source>
        <dbReference type="SAM" id="Coils"/>
    </source>
</evidence>